<dbReference type="EMBL" id="RCMV01000027">
    <property type="protein sequence ID" value="KAG3227805.1"/>
    <property type="molecule type" value="Genomic_DNA"/>
</dbReference>
<reference evidence="1" key="1">
    <citation type="submission" date="2018-10" db="EMBL/GenBank/DDBJ databases">
        <title>Effector identification in a new, highly contiguous assembly of the strawberry crown rot pathogen Phytophthora cactorum.</title>
        <authorList>
            <person name="Armitage A.D."/>
            <person name="Nellist C.F."/>
            <person name="Bates H."/>
            <person name="Vickerstaff R.J."/>
            <person name="Harrison R.J."/>
        </authorList>
    </citation>
    <scope>NUCLEOTIDE SEQUENCE</scope>
    <source>
        <strain evidence="1">4032</strain>
        <strain evidence="2">4040</strain>
        <strain evidence="3">P421</strain>
    </source>
</reference>
<dbReference type="EMBL" id="RCMK01000029">
    <property type="protein sequence ID" value="KAG2953063.1"/>
    <property type="molecule type" value="Genomic_DNA"/>
</dbReference>
<organism evidence="1 4">
    <name type="scientific">Phytophthora cactorum</name>
    <dbReference type="NCBI Taxonomy" id="29920"/>
    <lineage>
        <taxon>Eukaryota</taxon>
        <taxon>Sar</taxon>
        <taxon>Stramenopiles</taxon>
        <taxon>Oomycota</taxon>
        <taxon>Peronosporomycetes</taxon>
        <taxon>Peronosporales</taxon>
        <taxon>Peronosporaceae</taxon>
        <taxon>Phytophthora</taxon>
    </lineage>
</organism>
<dbReference type="Proteomes" id="UP000760860">
    <property type="component" value="Unassembled WGS sequence"/>
</dbReference>
<name>A0A8T1DRZ5_9STRA</name>
<proteinExistence type="predicted"/>
<gene>
    <name evidence="1" type="ORF">PC115_g1520</name>
    <name evidence="2" type="ORF">PC117_g2286</name>
    <name evidence="3" type="ORF">PC129_g1660</name>
</gene>
<accession>A0A8T1DRZ5</accession>
<dbReference type="EMBL" id="RCMI01000019">
    <property type="protein sequence ID" value="KAG2942341.1"/>
    <property type="molecule type" value="Genomic_DNA"/>
</dbReference>
<evidence type="ECO:0000313" key="3">
    <source>
        <dbReference type="EMBL" id="KAG3227805.1"/>
    </source>
</evidence>
<dbReference type="AlphaFoldDB" id="A0A8T1DRZ5"/>
<evidence type="ECO:0000313" key="2">
    <source>
        <dbReference type="EMBL" id="KAG2953063.1"/>
    </source>
</evidence>
<protein>
    <submittedName>
        <fullName evidence="1">Uncharacterized protein</fullName>
    </submittedName>
</protein>
<comment type="caution">
    <text evidence="1">The sequence shown here is derived from an EMBL/GenBank/DDBJ whole genome shotgun (WGS) entry which is preliminary data.</text>
</comment>
<evidence type="ECO:0000313" key="1">
    <source>
        <dbReference type="EMBL" id="KAG2942341.1"/>
    </source>
</evidence>
<dbReference type="Proteomes" id="UP000774804">
    <property type="component" value="Unassembled WGS sequence"/>
</dbReference>
<dbReference type="Proteomes" id="UP000736787">
    <property type="component" value="Unassembled WGS sequence"/>
</dbReference>
<evidence type="ECO:0000313" key="4">
    <source>
        <dbReference type="Proteomes" id="UP000774804"/>
    </source>
</evidence>
<sequence length="152" mass="16970">MGGMTYRSPNSLEILPDPTNQKLLKTLRPSLLLLVEARCFAAVPNVDAGAQCRWRTSSPGDFAEPRRGREEMCRAAYIVTWPAFVAWSPDFACTSCFSISSSSVLVLSAMRSLSANWKKRTSTTSYRVKHTTKCKLSGQQIWIAYRGLEKIS</sequence>